<dbReference type="InterPro" id="IPR017900">
    <property type="entry name" value="4Fe4S_Fe_S_CS"/>
</dbReference>
<dbReference type="GO" id="GO:0019154">
    <property type="term" value="F:glycolate dehydrogenase activity"/>
    <property type="evidence" value="ECO:0007669"/>
    <property type="project" value="UniProtKB-EC"/>
</dbReference>
<dbReference type="GO" id="GO:0051539">
    <property type="term" value="F:4 iron, 4 sulfur cluster binding"/>
    <property type="evidence" value="ECO:0007669"/>
    <property type="project" value="UniProtKB-UniRule"/>
</dbReference>
<comment type="catalytic activity">
    <reaction evidence="6">
        <text>glycolate + A = glyoxylate + AH2</text>
        <dbReference type="Rhea" id="RHEA:21264"/>
        <dbReference type="ChEBI" id="CHEBI:13193"/>
        <dbReference type="ChEBI" id="CHEBI:17499"/>
        <dbReference type="ChEBI" id="CHEBI:29805"/>
        <dbReference type="ChEBI" id="CHEBI:36655"/>
        <dbReference type="EC" id="1.1.99.14"/>
    </reaction>
</comment>
<dbReference type="PROSITE" id="PS00198">
    <property type="entry name" value="4FE4S_FER_1"/>
    <property type="match status" value="2"/>
</dbReference>
<name>A0A850R715_9GAMM</name>
<evidence type="ECO:0000256" key="6">
    <source>
        <dbReference type="PIRNR" id="PIRNR000139"/>
    </source>
</evidence>
<dbReference type="Proteomes" id="UP000592294">
    <property type="component" value="Unassembled WGS sequence"/>
</dbReference>
<dbReference type="EMBL" id="JABZEO010000005">
    <property type="protein sequence ID" value="NVZ09604.1"/>
    <property type="molecule type" value="Genomic_DNA"/>
</dbReference>
<evidence type="ECO:0000259" key="7">
    <source>
        <dbReference type="PROSITE" id="PS51379"/>
    </source>
</evidence>
<evidence type="ECO:0000256" key="3">
    <source>
        <dbReference type="ARBA" id="ARBA00022737"/>
    </source>
</evidence>
<dbReference type="AlphaFoldDB" id="A0A850R715"/>
<accession>A0A850R715</accession>
<evidence type="ECO:0000256" key="4">
    <source>
        <dbReference type="ARBA" id="ARBA00023004"/>
    </source>
</evidence>
<evidence type="ECO:0000313" key="9">
    <source>
        <dbReference type="Proteomes" id="UP000592294"/>
    </source>
</evidence>
<dbReference type="Pfam" id="PF13183">
    <property type="entry name" value="Fer4_8"/>
    <property type="match status" value="1"/>
</dbReference>
<organism evidence="8 9">
    <name type="scientific">Allochromatium humboldtianum</name>
    <dbReference type="NCBI Taxonomy" id="504901"/>
    <lineage>
        <taxon>Bacteria</taxon>
        <taxon>Pseudomonadati</taxon>
        <taxon>Pseudomonadota</taxon>
        <taxon>Gammaproteobacteria</taxon>
        <taxon>Chromatiales</taxon>
        <taxon>Chromatiaceae</taxon>
        <taxon>Allochromatium</taxon>
    </lineage>
</organism>
<dbReference type="Gene3D" id="1.10.1060.10">
    <property type="entry name" value="Alpha-helical ferredoxin"/>
    <property type="match status" value="1"/>
</dbReference>
<keyword evidence="4 6" id="KW-0408">Iron</keyword>
<proteinExistence type="predicted"/>
<comment type="function">
    <text evidence="6">Component of a complex that catalyzes the oxidation of glycolate to glyoxylate.</text>
</comment>
<dbReference type="PIRSF" id="PIRSF000139">
    <property type="entry name" value="Glc_ox_4Fe-4S"/>
    <property type="match status" value="1"/>
</dbReference>
<keyword evidence="3" id="KW-0677">Repeat</keyword>
<keyword evidence="9" id="KW-1185">Reference proteome</keyword>
<keyword evidence="1 6" id="KW-0004">4Fe-4S</keyword>
<gene>
    <name evidence="8" type="ORF">HW932_10055</name>
</gene>
<keyword evidence="6" id="KW-0813">Transport</keyword>
<dbReference type="InterPro" id="IPR012257">
    <property type="entry name" value="Glc_ox_4Fe-4S"/>
</dbReference>
<comment type="caution">
    <text evidence="8">The sequence shown here is derived from an EMBL/GenBank/DDBJ whole genome shotgun (WGS) entry which is preliminary data.</text>
</comment>
<dbReference type="GO" id="GO:0046872">
    <property type="term" value="F:metal ion binding"/>
    <property type="evidence" value="ECO:0007669"/>
    <property type="project" value="UniProtKB-UniRule"/>
</dbReference>
<dbReference type="PROSITE" id="PS51379">
    <property type="entry name" value="4FE4S_FER_2"/>
    <property type="match status" value="2"/>
</dbReference>
<evidence type="ECO:0000313" key="8">
    <source>
        <dbReference type="EMBL" id="NVZ09604.1"/>
    </source>
</evidence>
<dbReference type="InterPro" id="IPR004017">
    <property type="entry name" value="Cys_rich_dom"/>
</dbReference>
<keyword evidence="6" id="KW-0249">Electron transport</keyword>
<feature type="domain" description="4Fe-4S ferredoxin-type" evidence="7">
    <location>
        <begin position="70"/>
        <end position="101"/>
    </location>
</feature>
<evidence type="ECO:0000256" key="1">
    <source>
        <dbReference type="ARBA" id="ARBA00022485"/>
    </source>
</evidence>
<reference evidence="8 9" key="1">
    <citation type="submission" date="2020-06" db="EMBL/GenBank/DDBJ databases">
        <title>Whole-genome sequence of Allochromatium humboldtianum DSM 21881, type strain.</title>
        <authorList>
            <person name="Kyndt J.A."/>
            <person name="Meyer T.E."/>
        </authorList>
    </citation>
    <scope>NUCLEOTIDE SEQUENCE [LARGE SCALE GENOMIC DNA]</scope>
    <source>
        <strain evidence="8 9">DSM 21881</strain>
    </source>
</reference>
<dbReference type="InterPro" id="IPR017896">
    <property type="entry name" value="4Fe4S_Fe-S-bd"/>
</dbReference>
<dbReference type="EC" id="1.1.99.14" evidence="6"/>
<dbReference type="Pfam" id="PF02754">
    <property type="entry name" value="CCG"/>
    <property type="match status" value="2"/>
</dbReference>
<dbReference type="SUPFAM" id="SSF54862">
    <property type="entry name" value="4Fe-4S ferredoxins"/>
    <property type="match status" value="1"/>
</dbReference>
<evidence type="ECO:0000256" key="5">
    <source>
        <dbReference type="ARBA" id="ARBA00023014"/>
    </source>
</evidence>
<comment type="cofactor">
    <cofactor evidence="6">
        <name>[4Fe-4S] cluster</name>
        <dbReference type="ChEBI" id="CHEBI:49883"/>
    </cofactor>
    <text evidence="6">Binds 2 [4Fe-4S] clusters.</text>
</comment>
<keyword evidence="5 6" id="KW-0411">Iron-sulfur</keyword>
<dbReference type="PANTHER" id="PTHR32479">
    <property type="entry name" value="GLYCOLATE OXIDASE IRON-SULFUR SUBUNIT"/>
    <property type="match status" value="1"/>
</dbReference>
<sequence length="413" mass="44761">MNTPVNLSAARSTPRLSNQDLLRLADQCVKCGLCLPHCPTYAKTRHEGDSPRGRIALVQGWLTGQLDMTPGLAAHLDGCLLCRACESACPSLVAYGRLLDGARTQRVAETPAWRRFWTGRRLGALSNARVMDALGRWASVYVGAGLARLVEIARLIRFRSIATHHRLLGALAVTARPVAAHQIDDADLDLFVGCSGASAQGEAIAATRILCERLGLRVRIASDAVCCGAMQRHNGFPEAADRAREQCAHVHGGRPLVGVSSACIAELREHPALTQAQEVCDYLDRRSWPETLVLAPLRQRVLVHEPCSHRRLLGGNAAVHRLLARIPDLEVAPMPDNDRCCGAAGTYLLQQPAMAAALLDDKLHHIRDLKPDIIVTTNPGCALHLLAGVRESGLDIEVRHPVELIVRQLPSST</sequence>
<dbReference type="InterPro" id="IPR009051">
    <property type="entry name" value="Helical_ferredxn"/>
</dbReference>
<comment type="catalytic activity">
    <reaction evidence="6">
        <text>(R)-lactate + A = pyruvate + AH2</text>
        <dbReference type="Rhea" id="RHEA:15089"/>
        <dbReference type="ChEBI" id="CHEBI:13193"/>
        <dbReference type="ChEBI" id="CHEBI:15361"/>
        <dbReference type="ChEBI" id="CHEBI:16004"/>
        <dbReference type="ChEBI" id="CHEBI:17499"/>
    </reaction>
</comment>
<keyword evidence="2 6" id="KW-0479">Metal-binding</keyword>
<protein>
    <recommendedName>
        <fullName evidence="6">Glycolate oxidase iron-sulfur subunit</fullName>
        <ecNumber evidence="6">1.1.99.14</ecNumber>
    </recommendedName>
</protein>
<evidence type="ECO:0000256" key="2">
    <source>
        <dbReference type="ARBA" id="ARBA00022723"/>
    </source>
</evidence>
<dbReference type="RefSeq" id="WP_176976350.1">
    <property type="nucleotide sequence ID" value="NZ_JABZEO010000005.1"/>
</dbReference>
<feature type="domain" description="4Fe-4S ferredoxin-type" evidence="7">
    <location>
        <begin position="19"/>
        <end position="48"/>
    </location>
</feature>